<proteinExistence type="predicted"/>
<dbReference type="KEGG" id="cmt:CCM_04080"/>
<protein>
    <submittedName>
        <fullName evidence="2">Uncharacterized protein</fullName>
    </submittedName>
</protein>
<name>G3JDN2_CORMM</name>
<dbReference type="RefSeq" id="XP_006669291.1">
    <property type="nucleotide sequence ID" value="XM_006669228.1"/>
</dbReference>
<keyword evidence="3" id="KW-1185">Reference proteome</keyword>
<dbReference type="GeneID" id="18166103"/>
<dbReference type="AlphaFoldDB" id="G3JDN2"/>
<feature type="region of interest" description="Disordered" evidence="1">
    <location>
        <begin position="1"/>
        <end position="20"/>
    </location>
</feature>
<gene>
    <name evidence="2" type="ORF">CCM_04080</name>
</gene>
<evidence type="ECO:0000313" key="2">
    <source>
        <dbReference type="EMBL" id="EGX92707.1"/>
    </source>
</evidence>
<dbReference type="Proteomes" id="UP000001610">
    <property type="component" value="Unassembled WGS sequence"/>
</dbReference>
<organism evidence="2 3">
    <name type="scientific">Cordyceps militaris (strain CM01)</name>
    <name type="common">Caterpillar fungus</name>
    <dbReference type="NCBI Taxonomy" id="983644"/>
    <lineage>
        <taxon>Eukaryota</taxon>
        <taxon>Fungi</taxon>
        <taxon>Dikarya</taxon>
        <taxon>Ascomycota</taxon>
        <taxon>Pezizomycotina</taxon>
        <taxon>Sordariomycetes</taxon>
        <taxon>Hypocreomycetidae</taxon>
        <taxon>Hypocreales</taxon>
        <taxon>Cordycipitaceae</taxon>
        <taxon>Cordyceps</taxon>
    </lineage>
</organism>
<sequence length="143" mass="15954">MIGSLASRKQRQPGQGRRLVGVETSDLNPQRFGQLILSGRGTFNSLPSPIQCDLQMTSMYQHLISSATPSNRAGVRNIVFAQACIWFGTDRYQVVDTCMGVPVGAIQIHTNLGSWLNFLRLFHLDGEATEKGIYLQRHYIDCL</sequence>
<evidence type="ECO:0000256" key="1">
    <source>
        <dbReference type="SAM" id="MobiDB-lite"/>
    </source>
</evidence>
<accession>G3JDN2</accession>
<dbReference type="InParanoid" id="G3JDN2"/>
<dbReference type="VEuPathDB" id="FungiDB:CCM_04080"/>
<evidence type="ECO:0000313" key="3">
    <source>
        <dbReference type="Proteomes" id="UP000001610"/>
    </source>
</evidence>
<reference evidence="2 3" key="1">
    <citation type="journal article" date="2011" name="Genome Biol.">
        <title>Genome sequence of the insect pathogenic fungus Cordyceps militaris, a valued traditional Chinese medicine.</title>
        <authorList>
            <person name="Zheng P."/>
            <person name="Xia Y."/>
            <person name="Xiao G."/>
            <person name="Xiong C."/>
            <person name="Hu X."/>
            <person name="Zhang S."/>
            <person name="Zheng H."/>
            <person name="Huang Y."/>
            <person name="Zhou Y."/>
            <person name="Wang S."/>
            <person name="Zhao G.P."/>
            <person name="Liu X."/>
            <person name="St Leger R.J."/>
            <person name="Wang C."/>
        </authorList>
    </citation>
    <scope>NUCLEOTIDE SEQUENCE [LARGE SCALE GENOMIC DNA]</scope>
    <source>
        <strain evidence="2 3">CM01</strain>
    </source>
</reference>
<dbReference type="EMBL" id="JH126401">
    <property type="protein sequence ID" value="EGX92707.1"/>
    <property type="molecule type" value="Genomic_DNA"/>
</dbReference>
<dbReference type="HOGENOM" id="CLU_1806070_0_0_1"/>